<dbReference type="InterPro" id="IPR001254">
    <property type="entry name" value="Trypsin_dom"/>
</dbReference>
<dbReference type="InterPro" id="IPR009003">
    <property type="entry name" value="Peptidase_S1_PA"/>
</dbReference>
<dbReference type="SUPFAM" id="SSF50494">
    <property type="entry name" value="Trypsin-like serine proteases"/>
    <property type="match status" value="1"/>
</dbReference>
<dbReference type="AlphaFoldDB" id="A0AA35MCW1"/>
<evidence type="ECO:0000313" key="3">
    <source>
        <dbReference type="EMBL" id="CAI6094781.1"/>
    </source>
</evidence>
<dbReference type="PROSITE" id="PS50240">
    <property type="entry name" value="TRYPSIN_DOM"/>
    <property type="match status" value="1"/>
</dbReference>
<keyword evidence="4" id="KW-1185">Reference proteome</keyword>
<dbReference type="Proteomes" id="UP001160390">
    <property type="component" value="Unassembled WGS sequence"/>
</dbReference>
<organism evidence="3 4">
    <name type="scientific">Clonostachys chloroleuca</name>
    <dbReference type="NCBI Taxonomy" id="1926264"/>
    <lineage>
        <taxon>Eukaryota</taxon>
        <taxon>Fungi</taxon>
        <taxon>Dikarya</taxon>
        <taxon>Ascomycota</taxon>
        <taxon>Pezizomycotina</taxon>
        <taxon>Sordariomycetes</taxon>
        <taxon>Hypocreomycetidae</taxon>
        <taxon>Hypocreales</taxon>
        <taxon>Bionectriaceae</taxon>
        <taxon>Clonostachys</taxon>
    </lineage>
</organism>
<dbReference type="InterPro" id="IPR043504">
    <property type="entry name" value="Peptidase_S1_PA_chymotrypsin"/>
</dbReference>
<dbReference type="PANTHER" id="PTHR24276">
    <property type="entry name" value="POLYSERASE-RELATED"/>
    <property type="match status" value="1"/>
</dbReference>
<dbReference type="InterPro" id="IPR050430">
    <property type="entry name" value="Peptidase_S1"/>
</dbReference>
<dbReference type="EMBL" id="CABFNP030001260">
    <property type="protein sequence ID" value="CAI6094781.1"/>
    <property type="molecule type" value="Genomic_DNA"/>
</dbReference>
<reference evidence="3" key="1">
    <citation type="submission" date="2023-01" db="EMBL/GenBank/DDBJ databases">
        <authorList>
            <person name="Piombo E."/>
        </authorList>
    </citation>
    <scope>NUCLEOTIDE SEQUENCE</scope>
</reference>
<name>A0AA35MCW1_9HYPO</name>
<dbReference type="GO" id="GO:0004252">
    <property type="term" value="F:serine-type endopeptidase activity"/>
    <property type="evidence" value="ECO:0007669"/>
    <property type="project" value="InterPro"/>
</dbReference>
<dbReference type="PROSITE" id="PS00134">
    <property type="entry name" value="TRYPSIN_HIS"/>
    <property type="match status" value="1"/>
</dbReference>
<evidence type="ECO:0000256" key="1">
    <source>
        <dbReference type="ARBA" id="ARBA00023157"/>
    </source>
</evidence>
<dbReference type="GO" id="GO:0006508">
    <property type="term" value="P:proteolysis"/>
    <property type="evidence" value="ECO:0007669"/>
    <property type="project" value="InterPro"/>
</dbReference>
<keyword evidence="1" id="KW-1015">Disulfide bond</keyword>
<dbReference type="CDD" id="cd00190">
    <property type="entry name" value="Tryp_SPc"/>
    <property type="match status" value="1"/>
</dbReference>
<feature type="domain" description="Peptidase S1" evidence="2">
    <location>
        <begin position="1"/>
        <end position="168"/>
    </location>
</feature>
<dbReference type="Gene3D" id="2.40.10.10">
    <property type="entry name" value="Trypsin-like serine proteases"/>
    <property type="match status" value="2"/>
</dbReference>
<dbReference type="InterPro" id="IPR018114">
    <property type="entry name" value="TRYPSIN_HIS"/>
</dbReference>
<dbReference type="Pfam" id="PF00089">
    <property type="entry name" value="Trypsin"/>
    <property type="match status" value="2"/>
</dbReference>
<protein>
    <recommendedName>
        <fullName evidence="2">Peptidase S1 domain-containing protein</fullName>
    </recommendedName>
</protein>
<dbReference type="PANTHER" id="PTHR24276:SF98">
    <property type="entry name" value="FI18310P1-RELATED"/>
    <property type="match status" value="1"/>
</dbReference>
<proteinExistence type="predicted"/>
<accession>A0AA35MCW1</accession>
<evidence type="ECO:0000313" key="4">
    <source>
        <dbReference type="Proteomes" id="UP001160390"/>
    </source>
</evidence>
<dbReference type="SMART" id="SM00020">
    <property type="entry name" value="Tryp_SPc"/>
    <property type="match status" value="1"/>
</dbReference>
<sequence length="177" mass="18451">MTAGHCSEGVRASAVKVRAGTATRASGGKQVGFSSIKIHSSYTVKDDIPYNDIAIWKLSSTISEISGLTTETGTRVVSALRTATVSVISRANCHSQYGTLSISDAMWCAGVTAGGEYACSGDSGGPIVNSSGTLLGVVSWGNGCARKGNAGVYTRASSFVDWINTIRLRLPFRDYDG</sequence>
<comment type="caution">
    <text evidence="3">The sequence shown here is derived from an EMBL/GenBank/DDBJ whole genome shotgun (WGS) entry which is preliminary data.</text>
</comment>
<gene>
    <name evidence="3" type="ORF">CCHLO57077_00012189</name>
</gene>
<evidence type="ECO:0000259" key="2">
    <source>
        <dbReference type="PROSITE" id="PS50240"/>
    </source>
</evidence>
<dbReference type="FunFam" id="2.40.10.10:FF:000002">
    <property type="entry name" value="Transmembrane protease serine"/>
    <property type="match status" value="1"/>
</dbReference>